<dbReference type="EMBL" id="CALSDN010000003">
    <property type="protein sequence ID" value="CAH6720429.1"/>
    <property type="molecule type" value="Genomic_DNA"/>
</dbReference>
<keyword evidence="2" id="KW-1185">Reference proteome</keyword>
<comment type="caution">
    <text evidence="1">The sequence shown here is derived from an EMBL/GenBank/DDBJ whole genome shotgun (WGS) entry which is preliminary data.</text>
</comment>
<reference evidence="1" key="1">
    <citation type="submission" date="2022-06" db="EMBL/GenBank/DDBJ databases">
        <authorList>
            <person name="Legras J.-L."/>
            <person name="Devillers H."/>
            <person name="Grondin C."/>
        </authorList>
    </citation>
    <scope>NUCLEOTIDE SEQUENCE</scope>
    <source>
        <strain evidence="1">CLIB 1444</strain>
    </source>
</reference>
<evidence type="ECO:0000313" key="1">
    <source>
        <dbReference type="EMBL" id="CAH6720429.1"/>
    </source>
</evidence>
<name>A0ACA9Y6D3_9ASCO</name>
<accession>A0ACA9Y6D3</accession>
<organism evidence="1 2">
    <name type="scientific">[Candida] jaroonii</name>
    <dbReference type="NCBI Taxonomy" id="467808"/>
    <lineage>
        <taxon>Eukaryota</taxon>
        <taxon>Fungi</taxon>
        <taxon>Dikarya</taxon>
        <taxon>Ascomycota</taxon>
        <taxon>Saccharomycotina</taxon>
        <taxon>Pichiomycetes</taxon>
        <taxon>Debaryomycetaceae</taxon>
        <taxon>Yamadazyma</taxon>
    </lineage>
</organism>
<proteinExistence type="predicted"/>
<dbReference type="Proteomes" id="UP001152531">
    <property type="component" value="Unassembled WGS sequence"/>
</dbReference>
<gene>
    <name evidence="1" type="ORF">CLIB1444_03S11694</name>
</gene>
<evidence type="ECO:0000313" key="2">
    <source>
        <dbReference type="Proteomes" id="UP001152531"/>
    </source>
</evidence>
<protein>
    <submittedName>
        <fullName evidence="1">Uncharacterized protein</fullName>
    </submittedName>
</protein>
<sequence>MFKQSITIFQHGKLNSNVLKNLNNYNFKVNLRDKPAYKDFSNIFDSFLNIHPDNFRILIDCYPEILFNVPKDKRLSKICVQDLNLINNENFEKLKFNGPLIIDNNNHLLANDINSIERVLHNYEYNLNYEIGNSKILNALPVHPHAAEFADLF</sequence>